<feature type="region of interest" description="Disordered" evidence="4">
    <location>
        <begin position="103"/>
        <end position="148"/>
    </location>
</feature>
<dbReference type="InterPro" id="IPR008545">
    <property type="entry name" value="Web"/>
</dbReference>
<evidence type="ECO:0000256" key="4">
    <source>
        <dbReference type="SAM" id="MobiDB-lite"/>
    </source>
</evidence>
<protein>
    <submittedName>
        <fullName evidence="5">Uncharacterized protein</fullName>
    </submittedName>
</protein>
<organism evidence="5 6">
    <name type="scientific">Lithospermum erythrorhizon</name>
    <name type="common">Purple gromwell</name>
    <name type="synonym">Lithospermum officinale var. erythrorhizon</name>
    <dbReference type="NCBI Taxonomy" id="34254"/>
    <lineage>
        <taxon>Eukaryota</taxon>
        <taxon>Viridiplantae</taxon>
        <taxon>Streptophyta</taxon>
        <taxon>Embryophyta</taxon>
        <taxon>Tracheophyta</taxon>
        <taxon>Spermatophyta</taxon>
        <taxon>Magnoliopsida</taxon>
        <taxon>eudicotyledons</taxon>
        <taxon>Gunneridae</taxon>
        <taxon>Pentapetalae</taxon>
        <taxon>asterids</taxon>
        <taxon>lamiids</taxon>
        <taxon>Boraginales</taxon>
        <taxon>Boraginaceae</taxon>
        <taxon>Boraginoideae</taxon>
        <taxon>Lithospermeae</taxon>
        <taxon>Lithospermum</taxon>
    </lineage>
</organism>
<comment type="caution">
    <text evidence="5">The sequence shown here is derived from an EMBL/GenBank/DDBJ whole genome shotgun (WGS) entry which is preliminary data.</text>
</comment>
<dbReference type="PANTHER" id="PTHR32054">
    <property type="entry name" value="HEAVY CHAIN, PUTATIVE, EXPRESSED-RELATED-RELATED"/>
    <property type="match status" value="1"/>
</dbReference>
<comment type="similarity">
    <text evidence="1">Belongs to the WEB family.</text>
</comment>
<dbReference type="GO" id="GO:0009903">
    <property type="term" value="P:chloroplast avoidance movement"/>
    <property type="evidence" value="ECO:0007669"/>
    <property type="project" value="TreeGrafter"/>
</dbReference>
<keyword evidence="6" id="KW-1185">Reference proteome</keyword>
<evidence type="ECO:0000256" key="3">
    <source>
        <dbReference type="SAM" id="Coils"/>
    </source>
</evidence>
<feature type="coiled-coil region" evidence="3">
    <location>
        <begin position="362"/>
        <end position="413"/>
    </location>
</feature>
<evidence type="ECO:0000313" key="6">
    <source>
        <dbReference type="Proteomes" id="UP001454036"/>
    </source>
</evidence>
<dbReference type="GO" id="GO:0005829">
    <property type="term" value="C:cytosol"/>
    <property type="evidence" value="ECO:0007669"/>
    <property type="project" value="TreeGrafter"/>
</dbReference>
<feature type="compositionally biased region" description="Basic and acidic residues" evidence="4">
    <location>
        <begin position="632"/>
        <end position="642"/>
    </location>
</feature>
<name>A0AAV3QTR5_LITER</name>
<reference evidence="5 6" key="1">
    <citation type="submission" date="2024-01" db="EMBL/GenBank/DDBJ databases">
        <title>The complete chloroplast genome sequence of Lithospermum erythrorhizon: insights into the phylogenetic relationship among Boraginaceae species and the maternal lineages of purple gromwells.</title>
        <authorList>
            <person name="Okada T."/>
            <person name="Watanabe K."/>
        </authorList>
    </citation>
    <scope>NUCLEOTIDE SEQUENCE [LARGE SCALE GENOMIC DNA]</scope>
</reference>
<accession>A0AAV3QTR5</accession>
<dbReference type="AlphaFoldDB" id="A0AAV3QTR5"/>
<feature type="region of interest" description="Disordered" evidence="4">
    <location>
        <begin position="616"/>
        <end position="666"/>
    </location>
</feature>
<dbReference type="EMBL" id="BAABME010005731">
    <property type="protein sequence ID" value="GAA0166453.1"/>
    <property type="molecule type" value="Genomic_DNA"/>
</dbReference>
<dbReference type="PANTHER" id="PTHR32054:SF31">
    <property type="entry name" value="PROTEIN WEAK CHLOROPLAST MOVEMENT UNDER BLUE LIGHT 1"/>
    <property type="match status" value="1"/>
</dbReference>
<dbReference type="GO" id="GO:0009904">
    <property type="term" value="P:chloroplast accumulation movement"/>
    <property type="evidence" value="ECO:0007669"/>
    <property type="project" value="TreeGrafter"/>
</dbReference>
<evidence type="ECO:0000256" key="2">
    <source>
        <dbReference type="ARBA" id="ARBA00023054"/>
    </source>
</evidence>
<feature type="coiled-coil region" evidence="3">
    <location>
        <begin position="439"/>
        <end position="507"/>
    </location>
</feature>
<keyword evidence="2 3" id="KW-0175">Coiled coil</keyword>
<dbReference type="Proteomes" id="UP001454036">
    <property type="component" value="Unassembled WGS sequence"/>
</dbReference>
<gene>
    <name evidence="5" type="ORF">LIER_21603</name>
</gene>
<evidence type="ECO:0000256" key="1">
    <source>
        <dbReference type="ARBA" id="ARBA00005485"/>
    </source>
</evidence>
<feature type="compositionally biased region" description="Polar residues" evidence="4">
    <location>
        <begin position="643"/>
        <end position="652"/>
    </location>
</feature>
<feature type="coiled-coil region" evidence="3">
    <location>
        <begin position="178"/>
        <end position="301"/>
    </location>
</feature>
<feature type="compositionally biased region" description="Basic and acidic residues" evidence="4">
    <location>
        <begin position="616"/>
        <end position="625"/>
    </location>
</feature>
<dbReference type="Pfam" id="PF05701">
    <property type="entry name" value="WEMBL"/>
    <property type="match status" value="2"/>
</dbReference>
<evidence type="ECO:0000313" key="5">
    <source>
        <dbReference type="EMBL" id="GAA0166453.1"/>
    </source>
</evidence>
<feature type="compositionally biased region" description="Polar residues" evidence="4">
    <location>
        <begin position="121"/>
        <end position="148"/>
    </location>
</feature>
<feature type="compositionally biased region" description="Polar residues" evidence="4">
    <location>
        <begin position="104"/>
        <end position="113"/>
    </location>
</feature>
<sequence>MKLIVGLCFSLASNPRLCGLDFKYPLELHSTFLAMEDVNSKEERCLNPDYPSLRVVSYPEKDEEGALKPSEDANNTPKTVQEMGLRQMMAIGCGSLSRIKVHTNETSQESAPNSKGGFGSLVSSPDLNNEDGSNIVPSYDNSPSNHQNLDAIDTKAPIESVKDAVSKFGGILDWKAHKEQTVERRKLIETELDKAQEEIPMCKKECADAEEDRFQVLRELEMTNEHIEELKLHLEKAHREEQQAKQESQQAKLRVEEFEKGIDNEVTISAKAQLEIAKTRHAAAIAELKIVRDEFEKLQNDFSLLASERDAAIKKAEEAVVTSKEVEKRIEYLAIELINTKASLEAVNAEHLEGEKIRAGKAMAINEEMLNIEKELKEAEEDLQRLDKEICSARDLKSQIDAASTLLQSLKGELSSYMDSKLNQENDGDNLEKLENMSKNNIHTAIASAKKELEQVRANLEKTIDGVSHFKVFATSLQSDGTKSPDVASVEAELNSIRSQVMKAMEESAQAKLVARAMESQLLATQKEIEAAKYSNKLADTATDIENSPNVVTLSMEEYLDLSKQAQAKESETTNLHTLEEMKLEIDEKKETLQIELEKAEIAKKGKLEAEQKWRSLRAEHDQKQLKAGQEANEKNKGKRESVSLQQRSPRSGQAPIQEHKHTKAEIEQNYKEILSLETSMAKKKKKFIFPKFFMFMGKKKASS</sequence>
<proteinExistence type="inferred from homology"/>
<feature type="coiled-coil region" evidence="3">
    <location>
        <begin position="576"/>
        <end position="610"/>
    </location>
</feature>